<dbReference type="Gene3D" id="3.30.565.10">
    <property type="entry name" value="Histidine kinase-like ATPase, C-terminal domain"/>
    <property type="match status" value="1"/>
</dbReference>
<dbReference type="EC" id="2.7.13.3" evidence="2"/>
<dbReference type="InterPro" id="IPR004358">
    <property type="entry name" value="Sig_transdc_His_kin-like_C"/>
</dbReference>
<reference evidence="11 12" key="1">
    <citation type="journal article" date="2019" name="Nat. Microbiol.">
        <title>Mediterranean grassland soil C-N compound turnover is dependent on rainfall and depth, and is mediated by genomically divergent microorganisms.</title>
        <authorList>
            <person name="Diamond S."/>
            <person name="Andeer P.F."/>
            <person name="Li Z."/>
            <person name="Crits-Christoph A."/>
            <person name="Burstein D."/>
            <person name="Anantharaman K."/>
            <person name="Lane K.R."/>
            <person name="Thomas B.C."/>
            <person name="Pan C."/>
            <person name="Northen T.R."/>
            <person name="Banfield J.F."/>
        </authorList>
    </citation>
    <scope>NUCLEOTIDE SEQUENCE [LARGE SCALE GENOMIC DNA]</scope>
    <source>
        <strain evidence="11">WS_8</strain>
    </source>
</reference>
<gene>
    <name evidence="11" type="ORF">E6K78_02820</name>
</gene>
<comment type="caution">
    <text evidence="11">The sequence shown here is derived from an EMBL/GenBank/DDBJ whole genome shotgun (WGS) entry which is preliminary data.</text>
</comment>
<dbReference type="InterPro" id="IPR036890">
    <property type="entry name" value="HATPase_C_sf"/>
</dbReference>
<dbReference type="EMBL" id="VBOY01000020">
    <property type="protein sequence ID" value="TMQ67981.1"/>
    <property type="molecule type" value="Genomic_DNA"/>
</dbReference>
<feature type="compositionally biased region" description="Basic residues" evidence="8">
    <location>
        <begin position="64"/>
        <end position="79"/>
    </location>
</feature>
<dbReference type="Gene3D" id="3.30.450.40">
    <property type="match status" value="2"/>
</dbReference>
<protein>
    <recommendedName>
        <fullName evidence="2">histidine kinase</fullName>
        <ecNumber evidence="2">2.7.13.3</ecNumber>
    </recommendedName>
</protein>
<dbReference type="CDD" id="cd00077">
    <property type="entry name" value="HDc"/>
    <property type="match status" value="1"/>
</dbReference>
<dbReference type="InterPro" id="IPR003594">
    <property type="entry name" value="HATPase_dom"/>
</dbReference>
<evidence type="ECO:0000256" key="2">
    <source>
        <dbReference type="ARBA" id="ARBA00012438"/>
    </source>
</evidence>
<evidence type="ECO:0000256" key="3">
    <source>
        <dbReference type="ARBA" id="ARBA00022553"/>
    </source>
</evidence>
<dbReference type="PRINTS" id="PR00344">
    <property type="entry name" value="BCTRLSENSOR"/>
</dbReference>
<evidence type="ECO:0000313" key="12">
    <source>
        <dbReference type="Proteomes" id="UP000316609"/>
    </source>
</evidence>
<dbReference type="CDD" id="cd00082">
    <property type="entry name" value="HisKA"/>
    <property type="match status" value="1"/>
</dbReference>
<feature type="domain" description="Histidine kinase" evidence="9">
    <location>
        <begin position="282"/>
        <end position="498"/>
    </location>
</feature>
<dbReference type="PROSITE" id="PS51832">
    <property type="entry name" value="HD_GYP"/>
    <property type="match status" value="1"/>
</dbReference>
<evidence type="ECO:0000256" key="7">
    <source>
        <dbReference type="ARBA" id="ARBA00023136"/>
    </source>
</evidence>
<keyword evidence="7" id="KW-0472">Membrane</keyword>
<dbReference type="AlphaFoldDB" id="A0A538TWL7"/>
<accession>A0A538TWL7</accession>
<evidence type="ECO:0000259" key="9">
    <source>
        <dbReference type="PROSITE" id="PS50109"/>
    </source>
</evidence>
<dbReference type="Pfam" id="PF13185">
    <property type="entry name" value="GAF_2"/>
    <property type="match status" value="2"/>
</dbReference>
<dbReference type="SUPFAM" id="SSF55874">
    <property type="entry name" value="ATPase domain of HSP90 chaperone/DNA topoisomerase II/histidine kinase"/>
    <property type="match status" value="1"/>
</dbReference>
<dbReference type="SMART" id="SM00387">
    <property type="entry name" value="HATPase_c"/>
    <property type="match status" value="1"/>
</dbReference>
<dbReference type="PANTHER" id="PTHR43711">
    <property type="entry name" value="TWO-COMPONENT HISTIDINE KINASE"/>
    <property type="match status" value="1"/>
</dbReference>
<feature type="region of interest" description="Disordered" evidence="8">
    <location>
        <begin position="1"/>
        <end position="91"/>
    </location>
</feature>
<comment type="catalytic activity">
    <reaction evidence="1">
        <text>ATP + protein L-histidine = ADP + protein N-phospho-L-histidine.</text>
        <dbReference type="EC" id="2.7.13.3"/>
    </reaction>
</comment>
<name>A0A538TWL7_UNCEI</name>
<feature type="compositionally biased region" description="Basic and acidic residues" evidence="8">
    <location>
        <begin position="17"/>
        <end position="30"/>
    </location>
</feature>
<evidence type="ECO:0000259" key="10">
    <source>
        <dbReference type="PROSITE" id="PS51832"/>
    </source>
</evidence>
<dbReference type="Pfam" id="PF13487">
    <property type="entry name" value="HD_5"/>
    <property type="match status" value="1"/>
</dbReference>
<dbReference type="SMART" id="SM00388">
    <property type="entry name" value="HisKA"/>
    <property type="match status" value="1"/>
</dbReference>
<evidence type="ECO:0000256" key="5">
    <source>
        <dbReference type="ARBA" id="ARBA00022777"/>
    </source>
</evidence>
<dbReference type="InterPro" id="IPR003018">
    <property type="entry name" value="GAF"/>
</dbReference>
<dbReference type="Proteomes" id="UP000316609">
    <property type="component" value="Unassembled WGS sequence"/>
</dbReference>
<dbReference type="Gene3D" id="1.10.3210.10">
    <property type="entry name" value="Hypothetical protein af1432"/>
    <property type="match status" value="1"/>
</dbReference>
<keyword evidence="4" id="KW-0808">Transferase</keyword>
<feature type="domain" description="HD-GYP" evidence="10">
    <location>
        <begin position="662"/>
        <end position="851"/>
    </location>
</feature>
<organism evidence="11 12">
    <name type="scientific">Eiseniibacteriota bacterium</name>
    <dbReference type="NCBI Taxonomy" id="2212470"/>
    <lineage>
        <taxon>Bacteria</taxon>
        <taxon>Candidatus Eiseniibacteriota</taxon>
    </lineage>
</organism>
<evidence type="ECO:0000256" key="8">
    <source>
        <dbReference type="SAM" id="MobiDB-lite"/>
    </source>
</evidence>
<dbReference type="Gene3D" id="1.10.287.130">
    <property type="match status" value="1"/>
</dbReference>
<feature type="compositionally biased region" description="Basic residues" evidence="8">
    <location>
        <begin position="46"/>
        <end position="56"/>
    </location>
</feature>
<dbReference type="FunFam" id="3.30.565.10:FF:000006">
    <property type="entry name" value="Sensor histidine kinase WalK"/>
    <property type="match status" value="1"/>
</dbReference>
<dbReference type="InterPro" id="IPR050736">
    <property type="entry name" value="Sensor_HK_Regulatory"/>
</dbReference>
<keyword evidence="3" id="KW-0597">Phosphoprotein</keyword>
<dbReference type="PANTHER" id="PTHR43711:SF1">
    <property type="entry name" value="HISTIDINE KINASE 1"/>
    <property type="match status" value="1"/>
</dbReference>
<sequence>MHRGGEPQARDGALSVHEPHDRSGEHRPHAGEPPGAVDRHRERAQGPRKRNHRQRGSRGAPQPRPRRRRRCPRGCRRGGRVSPINPTGALARSWSAPVGSEALALLAEAVLALRSTRDVATACDIATSRVLDHWGGGEFRLVRIDARSGALRLLDQSGAEAPYLSEIGGPVEWVIREQRGLFEEQVQRSYDAGLWSEPPGSLAALPLFSGTELFGCLVIAFAAPRGFSPDEQRALRVMADALSLALARSDARRAFDDEQTRRGDVERRLATEEEASSNLMSVVAHEIRTPLTAIKAYTETLIDSLTNPHAPRERFLNIIDQECDRLSRLVADVLDLSRLEAGRRPLRLARFDPAALGREVIDQMEPLAQARHVVVSLEVGPDHVIEADTDLIRRLLVNLLGNAVKFSPAKGSVRVRMIAQGDEWLAEVEDEGPGIPPQDLPRIFERFYRGARPDDQETEGTGLGLAISRGIVELHGGRIWAEPRAQGARFCLAMPLRQLASPQARRVARNVLDRRDLRSLLDGTVEMVAAMMDAEIVSLMLVDPDRGDLFVAASRGFEGKNTSLRRTLVRSGVAGSVAAWGRPVLVNNIETDRRFQRLNHPQYSTKSLLSVPLRVEGEILGVVNVNNKTSGQECDEDDLALLATLVERVGGAIERAYAHPDSGRTVEEASETIRRITRLKREGLLGARSSVGMARALARELGMPAAESAQIAYVAAIHDLGMSSIHQRLTTILGPLGPDERHTLMQHPEAGAEMIRPLDQGTVCDVVLSHHERWDGGGYPRGLRESEIPIGARILAVVDAFESMTSGRPHRPPYTVDEAIAELRREAGAQFDPAVVEALFRLLEREGGRHG</sequence>
<dbReference type="InterPro" id="IPR003607">
    <property type="entry name" value="HD/PDEase_dom"/>
</dbReference>
<dbReference type="CDD" id="cd00075">
    <property type="entry name" value="HATPase"/>
    <property type="match status" value="1"/>
</dbReference>
<keyword evidence="5" id="KW-0418">Kinase</keyword>
<dbReference type="SUPFAM" id="SSF47384">
    <property type="entry name" value="Homodimeric domain of signal transducing histidine kinase"/>
    <property type="match status" value="1"/>
</dbReference>
<dbReference type="GO" id="GO:0000155">
    <property type="term" value="F:phosphorelay sensor kinase activity"/>
    <property type="evidence" value="ECO:0007669"/>
    <property type="project" value="InterPro"/>
</dbReference>
<evidence type="ECO:0000313" key="11">
    <source>
        <dbReference type="EMBL" id="TMQ67981.1"/>
    </source>
</evidence>
<dbReference type="PROSITE" id="PS50109">
    <property type="entry name" value="HIS_KIN"/>
    <property type="match status" value="1"/>
</dbReference>
<proteinExistence type="predicted"/>
<dbReference type="SMART" id="SM00065">
    <property type="entry name" value="GAF"/>
    <property type="match status" value="2"/>
</dbReference>
<dbReference type="InterPro" id="IPR003661">
    <property type="entry name" value="HisK_dim/P_dom"/>
</dbReference>
<dbReference type="FunFam" id="1.10.287.130:FF:000001">
    <property type="entry name" value="Two-component sensor histidine kinase"/>
    <property type="match status" value="1"/>
</dbReference>
<evidence type="ECO:0000256" key="1">
    <source>
        <dbReference type="ARBA" id="ARBA00000085"/>
    </source>
</evidence>
<dbReference type="InterPro" id="IPR029016">
    <property type="entry name" value="GAF-like_dom_sf"/>
</dbReference>
<dbReference type="InterPro" id="IPR036097">
    <property type="entry name" value="HisK_dim/P_sf"/>
</dbReference>
<keyword evidence="6" id="KW-0902">Two-component regulatory system</keyword>
<dbReference type="Pfam" id="PF00512">
    <property type="entry name" value="HisKA"/>
    <property type="match status" value="1"/>
</dbReference>
<dbReference type="SUPFAM" id="SSF109604">
    <property type="entry name" value="HD-domain/PDEase-like"/>
    <property type="match status" value="1"/>
</dbReference>
<dbReference type="Pfam" id="PF02518">
    <property type="entry name" value="HATPase_c"/>
    <property type="match status" value="1"/>
</dbReference>
<dbReference type="SUPFAM" id="SSF55781">
    <property type="entry name" value="GAF domain-like"/>
    <property type="match status" value="2"/>
</dbReference>
<dbReference type="InterPro" id="IPR005467">
    <property type="entry name" value="His_kinase_dom"/>
</dbReference>
<evidence type="ECO:0000256" key="6">
    <source>
        <dbReference type="ARBA" id="ARBA00023012"/>
    </source>
</evidence>
<dbReference type="InterPro" id="IPR037522">
    <property type="entry name" value="HD_GYP_dom"/>
</dbReference>
<evidence type="ECO:0000256" key="4">
    <source>
        <dbReference type="ARBA" id="ARBA00022679"/>
    </source>
</evidence>